<gene>
    <name evidence="1" type="ORF">GPUH_LOCUS9672</name>
</gene>
<dbReference type="WBParaSite" id="GPUH_0000968001-mRNA-1">
    <property type="protein sequence ID" value="GPUH_0000968001-mRNA-1"/>
    <property type="gene ID" value="GPUH_0000968001"/>
</dbReference>
<name>A0A183DLS8_9BILA</name>
<evidence type="ECO:0000313" key="1">
    <source>
        <dbReference type="EMBL" id="VDK75719.1"/>
    </source>
</evidence>
<reference evidence="1 2" key="2">
    <citation type="submission" date="2018-11" db="EMBL/GenBank/DDBJ databases">
        <authorList>
            <consortium name="Pathogen Informatics"/>
        </authorList>
    </citation>
    <scope>NUCLEOTIDE SEQUENCE [LARGE SCALE GENOMIC DNA]</scope>
</reference>
<dbReference type="Proteomes" id="UP000271098">
    <property type="component" value="Unassembled WGS sequence"/>
</dbReference>
<organism evidence="3">
    <name type="scientific">Gongylonema pulchrum</name>
    <dbReference type="NCBI Taxonomy" id="637853"/>
    <lineage>
        <taxon>Eukaryota</taxon>
        <taxon>Metazoa</taxon>
        <taxon>Ecdysozoa</taxon>
        <taxon>Nematoda</taxon>
        <taxon>Chromadorea</taxon>
        <taxon>Rhabditida</taxon>
        <taxon>Spirurina</taxon>
        <taxon>Spiruromorpha</taxon>
        <taxon>Spiruroidea</taxon>
        <taxon>Gongylonematidae</taxon>
        <taxon>Gongylonema</taxon>
    </lineage>
</organism>
<reference evidence="3" key="1">
    <citation type="submission" date="2016-06" db="UniProtKB">
        <authorList>
            <consortium name="WormBaseParasite"/>
        </authorList>
    </citation>
    <scope>IDENTIFICATION</scope>
</reference>
<evidence type="ECO:0000313" key="3">
    <source>
        <dbReference type="WBParaSite" id="GPUH_0000968001-mRNA-1"/>
    </source>
</evidence>
<dbReference type="EMBL" id="UYRT01032800">
    <property type="protein sequence ID" value="VDK75719.1"/>
    <property type="molecule type" value="Genomic_DNA"/>
</dbReference>
<sequence length="67" mass="8612">MRFVRLDRIRWSWAFWKVYIKHWHPQKNRDKPRRIWDILLNPPSSNNFMDSAKRLFSKLFRRMARYF</sequence>
<evidence type="ECO:0000313" key="2">
    <source>
        <dbReference type="Proteomes" id="UP000271098"/>
    </source>
</evidence>
<proteinExistence type="predicted"/>
<dbReference type="AlphaFoldDB" id="A0A183DLS8"/>
<accession>A0A183DLS8</accession>
<protein>
    <submittedName>
        <fullName evidence="1 3">Uncharacterized protein</fullName>
    </submittedName>
</protein>
<keyword evidence="2" id="KW-1185">Reference proteome</keyword>